<feature type="compositionally biased region" description="Pro residues" evidence="1">
    <location>
        <begin position="8"/>
        <end position="22"/>
    </location>
</feature>
<dbReference type="Gramene" id="PRQ40585">
    <property type="protein sequence ID" value="PRQ40585"/>
    <property type="gene ID" value="RchiOBHm_Chr4g0437611"/>
</dbReference>
<evidence type="ECO:0000256" key="1">
    <source>
        <dbReference type="SAM" id="MobiDB-lite"/>
    </source>
</evidence>
<dbReference type="Proteomes" id="UP000238479">
    <property type="component" value="Chromosome 4"/>
</dbReference>
<gene>
    <name evidence="2" type="ORF">RchiOBHm_Chr4g0437611</name>
</gene>
<reference evidence="2 3" key="1">
    <citation type="journal article" date="2018" name="Nat. Genet.">
        <title>The Rosa genome provides new insights in the design of modern roses.</title>
        <authorList>
            <person name="Bendahmane M."/>
        </authorList>
    </citation>
    <scope>NUCLEOTIDE SEQUENCE [LARGE SCALE GENOMIC DNA]</scope>
    <source>
        <strain evidence="3">cv. Old Blush</strain>
    </source>
</reference>
<name>A0A2P6R2B9_ROSCH</name>
<feature type="region of interest" description="Disordered" evidence="1">
    <location>
        <begin position="1"/>
        <end position="25"/>
    </location>
</feature>
<proteinExistence type="predicted"/>
<organism evidence="2 3">
    <name type="scientific">Rosa chinensis</name>
    <name type="common">China rose</name>
    <dbReference type="NCBI Taxonomy" id="74649"/>
    <lineage>
        <taxon>Eukaryota</taxon>
        <taxon>Viridiplantae</taxon>
        <taxon>Streptophyta</taxon>
        <taxon>Embryophyta</taxon>
        <taxon>Tracheophyta</taxon>
        <taxon>Spermatophyta</taxon>
        <taxon>Magnoliopsida</taxon>
        <taxon>eudicotyledons</taxon>
        <taxon>Gunneridae</taxon>
        <taxon>Pentapetalae</taxon>
        <taxon>rosids</taxon>
        <taxon>fabids</taxon>
        <taxon>Rosales</taxon>
        <taxon>Rosaceae</taxon>
        <taxon>Rosoideae</taxon>
        <taxon>Rosoideae incertae sedis</taxon>
        <taxon>Rosa</taxon>
    </lineage>
</organism>
<evidence type="ECO:0000313" key="3">
    <source>
        <dbReference type="Proteomes" id="UP000238479"/>
    </source>
</evidence>
<feature type="region of interest" description="Disordered" evidence="1">
    <location>
        <begin position="81"/>
        <end position="111"/>
    </location>
</feature>
<feature type="region of interest" description="Disordered" evidence="1">
    <location>
        <begin position="152"/>
        <end position="187"/>
    </location>
</feature>
<sequence>MGPRRAGDPPPYSSTPPRPPDPGNLRMKLQVELEETAAGFRETAAECRELHKSMASMATEQAIFQSEILNELRQFRLERTAQLRPPPPPPAVMADPYHYQQHQPPLSSRPPILHQQQGVWYSSQNQYQYHSLQPPSLPQQWVPPPHADHLPPSLAYYHPPPPPHYAHHHYPQSLSHGPPHSYHPQQLNREWGAQSPPRLVQQKSGIGLAERGPEINSFCSPGSSPIMTTGSVQVQAMGCLSTMDESKIKGIEVPIGVSLENGFDQLGRDVELQSEYDKVFVAVVNPEPVAQPSWLLKQTEQRKFTLHDGNGNTCNCYSSSLGSQENNSDVSSVPPIVSEALKVQETLDSIHSLCLKTERKKLICENATEYFVSLAVNINVDVNHNSMSEGPELVTASLKQELGLVPTQGTSIHQVKPWSAYDVEVNDERLEDHALHLFDRMPRPDVDLSNAIYWVVLVKLGGQGMLKTHFQ</sequence>
<dbReference type="AlphaFoldDB" id="A0A2P6R2B9"/>
<evidence type="ECO:0000313" key="2">
    <source>
        <dbReference type="EMBL" id="PRQ40585.1"/>
    </source>
</evidence>
<keyword evidence="3" id="KW-1185">Reference proteome</keyword>
<accession>A0A2P6R2B9</accession>
<comment type="caution">
    <text evidence="2">The sequence shown here is derived from an EMBL/GenBank/DDBJ whole genome shotgun (WGS) entry which is preliminary data.</text>
</comment>
<dbReference type="EMBL" id="PDCK01000042">
    <property type="protein sequence ID" value="PRQ40585.1"/>
    <property type="molecule type" value="Genomic_DNA"/>
</dbReference>
<protein>
    <submittedName>
        <fullName evidence="2">Uncharacterized protein</fullName>
    </submittedName>
</protein>